<organism evidence="1 2">
    <name type="scientific">Pilimelia terevasa</name>
    <dbReference type="NCBI Taxonomy" id="53372"/>
    <lineage>
        <taxon>Bacteria</taxon>
        <taxon>Bacillati</taxon>
        <taxon>Actinomycetota</taxon>
        <taxon>Actinomycetes</taxon>
        <taxon>Micromonosporales</taxon>
        <taxon>Micromonosporaceae</taxon>
        <taxon>Pilimelia</taxon>
    </lineage>
</organism>
<accession>A0A8J3BV72</accession>
<evidence type="ECO:0000313" key="1">
    <source>
        <dbReference type="EMBL" id="GGK44113.1"/>
    </source>
</evidence>
<gene>
    <name evidence="1" type="ORF">GCM10010124_41170</name>
</gene>
<protein>
    <submittedName>
        <fullName evidence="1">Uncharacterized protein</fullName>
    </submittedName>
</protein>
<reference evidence="1" key="1">
    <citation type="journal article" date="2014" name="Int. J. Syst. Evol. Microbiol.">
        <title>Complete genome sequence of Corynebacterium casei LMG S-19264T (=DSM 44701T), isolated from a smear-ripened cheese.</title>
        <authorList>
            <consortium name="US DOE Joint Genome Institute (JGI-PGF)"/>
            <person name="Walter F."/>
            <person name="Albersmeier A."/>
            <person name="Kalinowski J."/>
            <person name="Ruckert C."/>
        </authorList>
    </citation>
    <scope>NUCLEOTIDE SEQUENCE</scope>
    <source>
        <strain evidence="1">JCM 3091</strain>
    </source>
</reference>
<name>A0A8J3BV72_9ACTN</name>
<dbReference type="EMBL" id="BMQC01000030">
    <property type="protein sequence ID" value="GGK44113.1"/>
    <property type="molecule type" value="Genomic_DNA"/>
</dbReference>
<proteinExistence type="predicted"/>
<reference evidence="1" key="2">
    <citation type="submission" date="2020-09" db="EMBL/GenBank/DDBJ databases">
        <authorList>
            <person name="Sun Q."/>
            <person name="Ohkuma M."/>
        </authorList>
    </citation>
    <scope>NUCLEOTIDE SEQUENCE</scope>
    <source>
        <strain evidence="1">JCM 3091</strain>
    </source>
</reference>
<dbReference type="RefSeq" id="WP_189116027.1">
    <property type="nucleotide sequence ID" value="NZ_BMQC01000030.1"/>
</dbReference>
<dbReference type="AlphaFoldDB" id="A0A8J3BV72"/>
<comment type="caution">
    <text evidence="1">The sequence shown here is derived from an EMBL/GenBank/DDBJ whole genome shotgun (WGS) entry which is preliminary data.</text>
</comment>
<keyword evidence="2" id="KW-1185">Reference proteome</keyword>
<dbReference type="Proteomes" id="UP000662200">
    <property type="component" value="Unassembled WGS sequence"/>
</dbReference>
<sequence length="81" mass="9383">MGMGVMRHWRDGSWATAWRRDVVVCAELDGRYTVTISRGPQEARAWFADLGEAEVGEAHRHLLPDVQWRELSESYRRARPS</sequence>
<evidence type="ECO:0000313" key="2">
    <source>
        <dbReference type="Proteomes" id="UP000662200"/>
    </source>
</evidence>